<name>A0A3A8IH32_9BACT</name>
<protein>
    <submittedName>
        <fullName evidence="3">Chromosome segregation protein SMC</fullName>
    </submittedName>
</protein>
<feature type="transmembrane region" description="Helical" evidence="2">
    <location>
        <begin position="324"/>
        <end position="344"/>
    </location>
</feature>
<sequence>MHFVEVAIQNVRGFSPAGRFPLKTGYLILKPPTADVLPLGSLALSLLFADGRGGDSSLVGSAGRSGKAALTFVGQDGMTYRVLRELGGSGSLHRLNPATSQPELVSTDTSEINQYLRGQAGLPPRTTFEQVYCLQLVMLPSRRPRKSAPKAAAAAGAKASGATPSLAAATQVQPAEDVPAAEAKVKVLEKELVTARAVDQLQFKVDELSSLIFEADSKLKGGEGLKAAIAEAEAAWRAAPSPESLGLPLDILSRVKRYPKAVARRDEALARLETDRDPELEDVSLKVPPLTKNRVFWGGLGAGVLFMGLSVGLGIVAAQPLWRYLALINIPAFGTAGWMALRYVDDLQHATRKGSKDNRKDARQKKILDEFELEDAPVRMAIKALNLESYEEIPGALEQKDLLGMRLGELQTQLEEYEASAEYQGAIRDGQELRAQQEELNAELSAKGTYVRDLREVERELSRLKESIALAKAPPVQVAAAPGQAPVPVDPLEDPSPLVLSQAADVLTSDMLSVQALMKDRCVQYLTALTDRRYQGVEWDREGNAFLLTQNSRIPVGELSPKDIDLYYLALRLTVVEKTCARVKRPFLLDDVLTGVDEAKLPLVARMLKHLGTLTQVLHVTAHPGFGQMSDGTVNV</sequence>
<comment type="caution">
    <text evidence="3">The sequence shown here is derived from an EMBL/GenBank/DDBJ whole genome shotgun (WGS) entry which is preliminary data.</text>
</comment>
<keyword evidence="2" id="KW-1133">Transmembrane helix</keyword>
<evidence type="ECO:0000313" key="3">
    <source>
        <dbReference type="EMBL" id="NOK35007.1"/>
    </source>
</evidence>
<proteinExistence type="predicted"/>
<gene>
    <name evidence="3" type="ORF">HMI49_17545</name>
</gene>
<dbReference type="EMBL" id="JABFJV010000090">
    <property type="protein sequence ID" value="NOK35007.1"/>
    <property type="molecule type" value="Genomic_DNA"/>
</dbReference>
<keyword evidence="2" id="KW-0812">Transmembrane</keyword>
<dbReference type="Proteomes" id="UP000563426">
    <property type="component" value="Unassembled WGS sequence"/>
</dbReference>
<dbReference type="RefSeq" id="WP_120525314.1">
    <property type="nucleotide sequence ID" value="NZ_JABFJV010000090.1"/>
</dbReference>
<feature type="transmembrane region" description="Helical" evidence="2">
    <location>
        <begin position="295"/>
        <end position="318"/>
    </location>
</feature>
<keyword evidence="4" id="KW-1185">Reference proteome</keyword>
<dbReference type="InterPro" id="IPR027417">
    <property type="entry name" value="P-loop_NTPase"/>
</dbReference>
<keyword evidence="1" id="KW-0175">Coiled coil</keyword>
<dbReference type="Gene3D" id="3.40.50.300">
    <property type="entry name" value="P-loop containing nucleotide triphosphate hydrolases"/>
    <property type="match status" value="1"/>
</dbReference>
<evidence type="ECO:0000256" key="2">
    <source>
        <dbReference type="SAM" id="Phobius"/>
    </source>
</evidence>
<keyword evidence="2" id="KW-0472">Membrane</keyword>
<dbReference type="AlphaFoldDB" id="A0A3A8IH32"/>
<accession>A0A3A8IH32</accession>
<evidence type="ECO:0000256" key="1">
    <source>
        <dbReference type="SAM" id="Coils"/>
    </source>
</evidence>
<reference evidence="3 4" key="1">
    <citation type="submission" date="2020-05" db="EMBL/GenBank/DDBJ databases">
        <authorList>
            <person name="Whitworth D."/>
        </authorList>
    </citation>
    <scope>NUCLEOTIDE SEQUENCE [LARGE SCALE GENOMIC DNA]</scope>
    <source>
        <strain evidence="3 4">AB043B</strain>
    </source>
</reference>
<evidence type="ECO:0000313" key="4">
    <source>
        <dbReference type="Proteomes" id="UP000563426"/>
    </source>
</evidence>
<feature type="coiled-coil region" evidence="1">
    <location>
        <begin position="423"/>
        <end position="467"/>
    </location>
</feature>
<dbReference type="OrthoDB" id="5377781at2"/>
<organism evidence="3 4">
    <name type="scientific">Corallococcus exercitus</name>
    <dbReference type="NCBI Taxonomy" id="2316736"/>
    <lineage>
        <taxon>Bacteria</taxon>
        <taxon>Pseudomonadati</taxon>
        <taxon>Myxococcota</taxon>
        <taxon>Myxococcia</taxon>
        <taxon>Myxococcales</taxon>
        <taxon>Cystobacterineae</taxon>
        <taxon>Myxococcaceae</taxon>
        <taxon>Corallococcus</taxon>
    </lineage>
</organism>